<dbReference type="Proteomes" id="UP001162162">
    <property type="component" value="Unassembled WGS sequence"/>
</dbReference>
<feature type="compositionally biased region" description="Polar residues" evidence="1">
    <location>
        <begin position="1"/>
        <end position="10"/>
    </location>
</feature>
<evidence type="ECO:0000313" key="3">
    <source>
        <dbReference type="Proteomes" id="UP001162162"/>
    </source>
</evidence>
<evidence type="ECO:0000313" key="2">
    <source>
        <dbReference type="EMBL" id="KAJ8953460.1"/>
    </source>
</evidence>
<comment type="caution">
    <text evidence="2">The sequence shown here is derived from an EMBL/GenBank/DDBJ whole genome shotgun (WGS) entry which is preliminary data.</text>
</comment>
<evidence type="ECO:0000256" key="1">
    <source>
        <dbReference type="SAM" id="MobiDB-lite"/>
    </source>
</evidence>
<accession>A0AAV8YPR8</accession>
<gene>
    <name evidence="2" type="ORF">NQ318_023579</name>
</gene>
<proteinExistence type="predicted"/>
<dbReference type="AlphaFoldDB" id="A0AAV8YPR8"/>
<keyword evidence="3" id="KW-1185">Reference proteome</keyword>
<organism evidence="2 3">
    <name type="scientific">Aromia moschata</name>
    <dbReference type="NCBI Taxonomy" id="1265417"/>
    <lineage>
        <taxon>Eukaryota</taxon>
        <taxon>Metazoa</taxon>
        <taxon>Ecdysozoa</taxon>
        <taxon>Arthropoda</taxon>
        <taxon>Hexapoda</taxon>
        <taxon>Insecta</taxon>
        <taxon>Pterygota</taxon>
        <taxon>Neoptera</taxon>
        <taxon>Endopterygota</taxon>
        <taxon>Coleoptera</taxon>
        <taxon>Polyphaga</taxon>
        <taxon>Cucujiformia</taxon>
        <taxon>Chrysomeloidea</taxon>
        <taxon>Cerambycidae</taxon>
        <taxon>Cerambycinae</taxon>
        <taxon>Callichromatini</taxon>
        <taxon>Aromia</taxon>
    </lineage>
</organism>
<name>A0AAV8YPR8_9CUCU</name>
<protein>
    <recommendedName>
        <fullName evidence="4">DDE Tnp4 domain-containing protein</fullName>
    </recommendedName>
</protein>
<dbReference type="EMBL" id="JAPWTK010000056">
    <property type="protein sequence ID" value="KAJ8953460.1"/>
    <property type="molecule type" value="Genomic_DNA"/>
</dbReference>
<evidence type="ECO:0008006" key="4">
    <source>
        <dbReference type="Google" id="ProtNLM"/>
    </source>
</evidence>
<feature type="region of interest" description="Disordered" evidence="1">
    <location>
        <begin position="1"/>
        <end position="23"/>
    </location>
</feature>
<sequence length="98" mass="11156">MGQRLSNRTFNVPEDRPLPTQDESTSCVLIGDEAFPLKQFLIPIEVKVETAIIIVKTICVLRIRTCDHPFNLSDDNEPLFGAFEHLGNHRRRPTNIAK</sequence>
<reference evidence="2" key="1">
    <citation type="journal article" date="2023" name="Insect Mol. Biol.">
        <title>Genome sequencing provides insights into the evolution of gene families encoding plant cell wall-degrading enzymes in longhorned beetles.</title>
        <authorList>
            <person name="Shin N.R."/>
            <person name="Okamura Y."/>
            <person name="Kirsch R."/>
            <person name="Pauchet Y."/>
        </authorList>
    </citation>
    <scope>NUCLEOTIDE SEQUENCE</scope>
    <source>
        <strain evidence="2">AMC_N1</strain>
    </source>
</reference>